<name>A0ABR2ZXD7_9AGAR</name>
<protein>
    <recommendedName>
        <fullName evidence="4">Sodefrin-like factor</fullName>
    </recommendedName>
</protein>
<dbReference type="Proteomes" id="UP001437256">
    <property type="component" value="Unassembled WGS sequence"/>
</dbReference>
<keyword evidence="3" id="KW-1185">Reference proteome</keyword>
<organism evidence="2 3">
    <name type="scientific">Marasmius tenuissimus</name>
    <dbReference type="NCBI Taxonomy" id="585030"/>
    <lineage>
        <taxon>Eukaryota</taxon>
        <taxon>Fungi</taxon>
        <taxon>Dikarya</taxon>
        <taxon>Basidiomycota</taxon>
        <taxon>Agaricomycotina</taxon>
        <taxon>Agaricomycetes</taxon>
        <taxon>Agaricomycetidae</taxon>
        <taxon>Agaricales</taxon>
        <taxon>Marasmiineae</taxon>
        <taxon>Marasmiaceae</taxon>
        <taxon>Marasmius</taxon>
    </lineage>
</organism>
<gene>
    <name evidence="2" type="ORF">AAF712_008069</name>
</gene>
<feature type="signal peptide" evidence="1">
    <location>
        <begin position="1"/>
        <end position="18"/>
    </location>
</feature>
<evidence type="ECO:0000256" key="1">
    <source>
        <dbReference type="SAM" id="SignalP"/>
    </source>
</evidence>
<sequence length="156" mass="16594">MFSHLVSIAVFAVTMVSSKPLAARQGRCTPNFQGQAVSIHVVETGTKYCNVDGVTSFFIQQDGQDPANFIIRDAANPNRAVTASGNNLDLKPASNAGNEQDQLFEFACANCAPDGIILAKTCTIQAKGQNLCFDGGSNNLQPCNGGNNQSFDIYKN</sequence>
<evidence type="ECO:0000313" key="2">
    <source>
        <dbReference type="EMBL" id="KAL0064947.1"/>
    </source>
</evidence>
<evidence type="ECO:0000313" key="3">
    <source>
        <dbReference type="Proteomes" id="UP001437256"/>
    </source>
</evidence>
<evidence type="ECO:0008006" key="4">
    <source>
        <dbReference type="Google" id="ProtNLM"/>
    </source>
</evidence>
<feature type="chain" id="PRO_5046460116" description="Sodefrin-like factor" evidence="1">
    <location>
        <begin position="19"/>
        <end position="156"/>
    </location>
</feature>
<reference evidence="2 3" key="1">
    <citation type="submission" date="2024-05" db="EMBL/GenBank/DDBJ databases">
        <title>A draft genome resource for the thread blight pathogen Marasmius tenuissimus strain MS-2.</title>
        <authorList>
            <person name="Yulfo-Soto G.E."/>
            <person name="Baruah I.K."/>
            <person name="Amoako-Attah I."/>
            <person name="Bukari Y."/>
            <person name="Meinhardt L.W."/>
            <person name="Bailey B.A."/>
            <person name="Cohen S.P."/>
        </authorList>
    </citation>
    <scope>NUCLEOTIDE SEQUENCE [LARGE SCALE GENOMIC DNA]</scope>
    <source>
        <strain evidence="2 3">MS-2</strain>
    </source>
</reference>
<proteinExistence type="predicted"/>
<comment type="caution">
    <text evidence="2">The sequence shown here is derived from an EMBL/GenBank/DDBJ whole genome shotgun (WGS) entry which is preliminary data.</text>
</comment>
<dbReference type="EMBL" id="JBBXMP010000054">
    <property type="protein sequence ID" value="KAL0064947.1"/>
    <property type="molecule type" value="Genomic_DNA"/>
</dbReference>
<accession>A0ABR2ZXD7</accession>
<keyword evidence="1" id="KW-0732">Signal</keyword>